<reference evidence="1 2" key="1">
    <citation type="submission" date="2014-03" db="EMBL/GenBank/DDBJ databases">
        <title>The genomes of two eusocial bee gut symbionts.</title>
        <authorList>
            <person name="Kwong W.K."/>
            <person name="Engel P."/>
            <person name="Koch H."/>
            <person name="Moran N.A."/>
        </authorList>
    </citation>
    <scope>NUCLEOTIDE SEQUENCE [LARGE SCALE GENOMIC DNA]</scope>
    <source>
        <strain evidence="2">wkB29</strain>
    </source>
</reference>
<proteinExistence type="predicted"/>
<comment type="caution">
    <text evidence="1">The sequence shown here is derived from an EMBL/GenBank/DDBJ whole genome shotgun (WGS) entry which is preliminary data.</text>
</comment>
<keyword evidence="2" id="KW-1185">Reference proteome</keyword>
<accession>A0A836Z5Y5</accession>
<organism evidence="1 2">
    <name type="scientific">Snodgrassella communis</name>
    <dbReference type="NCBI Taxonomy" id="2946699"/>
    <lineage>
        <taxon>Bacteria</taxon>
        <taxon>Pseudomonadati</taxon>
        <taxon>Pseudomonadota</taxon>
        <taxon>Betaproteobacteria</taxon>
        <taxon>Neisseriales</taxon>
        <taxon>Neisseriaceae</taxon>
        <taxon>Snodgrassella</taxon>
    </lineage>
</organism>
<protein>
    <recommendedName>
        <fullName evidence="3">SMP-30/Gluconolactonase/LRE-like region domain-containing protein</fullName>
    </recommendedName>
</protein>
<name>A0A836Z5Y5_9NEIS</name>
<evidence type="ECO:0000313" key="1">
    <source>
        <dbReference type="EMBL" id="KDN14590.1"/>
    </source>
</evidence>
<dbReference type="AlphaFoldDB" id="A0A836Z5Y5"/>
<sequence>MYVTNWSGDSVTKIKASGEHENVYTDISAPAGIAIDADDNICISSYHDNDILKIATNGKSQKFQMATTHQQVLLFLTQENYLLLIDQVEKLLRWI</sequence>
<dbReference type="Proteomes" id="UP000027170">
    <property type="component" value="Unassembled WGS sequence"/>
</dbReference>
<dbReference type="SUPFAM" id="SSF101898">
    <property type="entry name" value="NHL repeat"/>
    <property type="match status" value="1"/>
</dbReference>
<evidence type="ECO:0008006" key="3">
    <source>
        <dbReference type="Google" id="ProtNLM"/>
    </source>
</evidence>
<dbReference type="EMBL" id="JFZV01000006">
    <property type="protein sequence ID" value="KDN14590.1"/>
    <property type="molecule type" value="Genomic_DNA"/>
</dbReference>
<gene>
    <name evidence="1" type="ORF">SALWKB29_1380</name>
</gene>
<evidence type="ECO:0000313" key="2">
    <source>
        <dbReference type="Proteomes" id="UP000027170"/>
    </source>
</evidence>
<dbReference type="InterPro" id="IPR011042">
    <property type="entry name" value="6-blade_b-propeller_TolB-like"/>
</dbReference>
<dbReference type="Gene3D" id="2.120.10.30">
    <property type="entry name" value="TolB, C-terminal domain"/>
    <property type="match status" value="1"/>
</dbReference>